<dbReference type="PROSITE" id="PS51318">
    <property type="entry name" value="TAT"/>
    <property type="match status" value="1"/>
</dbReference>
<evidence type="ECO:0000259" key="5">
    <source>
        <dbReference type="Pfam" id="PF07731"/>
    </source>
</evidence>
<dbReference type="Pfam" id="PF07731">
    <property type="entry name" value="Cu-oxidase_2"/>
    <property type="match status" value="1"/>
</dbReference>
<evidence type="ECO:0000259" key="6">
    <source>
        <dbReference type="Pfam" id="PF07732"/>
    </source>
</evidence>
<dbReference type="RefSeq" id="WP_109678967.1">
    <property type="nucleotide sequence ID" value="NZ_CP086615.1"/>
</dbReference>
<keyword evidence="2" id="KW-0560">Oxidoreductase</keyword>
<evidence type="ECO:0000313" key="8">
    <source>
        <dbReference type="Proteomes" id="UP000245474"/>
    </source>
</evidence>
<dbReference type="InterPro" id="IPR011707">
    <property type="entry name" value="Cu-oxidase-like_N"/>
</dbReference>
<evidence type="ECO:0000256" key="3">
    <source>
        <dbReference type="SAM" id="MobiDB-lite"/>
    </source>
</evidence>
<organism evidence="7 8">
    <name type="scientific">Sediminicurvatus halobius</name>
    <dbReference type="NCBI Taxonomy" id="2182432"/>
    <lineage>
        <taxon>Bacteria</taxon>
        <taxon>Pseudomonadati</taxon>
        <taxon>Pseudomonadota</taxon>
        <taxon>Gammaproteobacteria</taxon>
        <taxon>Chromatiales</taxon>
        <taxon>Ectothiorhodospiraceae</taxon>
        <taxon>Sediminicurvatus</taxon>
    </lineage>
</organism>
<dbReference type="InterPro" id="IPR002355">
    <property type="entry name" value="Cu_oxidase_Cu_BS"/>
</dbReference>
<dbReference type="EMBL" id="QFFI01000017">
    <property type="protein sequence ID" value="PWG62577.1"/>
    <property type="molecule type" value="Genomic_DNA"/>
</dbReference>
<evidence type="ECO:0000256" key="1">
    <source>
        <dbReference type="ARBA" id="ARBA00022723"/>
    </source>
</evidence>
<evidence type="ECO:0000313" key="7">
    <source>
        <dbReference type="EMBL" id="PWG62577.1"/>
    </source>
</evidence>
<dbReference type="GO" id="GO:0005507">
    <property type="term" value="F:copper ion binding"/>
    <property type="evidence" value="ECO:0007669"/>
    <property type="project" value="InterPro"/>
</dbReference>
<proteinExistence type="predicted"/>
<dbReference type="SUPFAM" id="SSF49503">
    <property type="entry name" value="Cupredoxins"/>
    <property type="match status" value="3"/>
</dbReference>
<dbReference type="InterPro" id="IPR006311">
    <property type="entry name" value="TAT_signal"/>
</dbReference>
<dbReference type="InterPro" id="IPR011706">
    <property type="entry name" value="Cu-oxidase_C"/>
</dbReference>
<dbReference type="PROSITE" id="PS00080">
    <property type="entry name" value="MULTICOPPER_OXIDASE2"/>
    <property type="match status" value="1"/>
</dbReference>
<dbReference type="AlphaFoldDB" id="A0A2U2N0J0"/>
<dbReference type="InterPro" id="IPR001117">
    <property type="entry name" value="Cu-oxidase_2nd"/>
</dbReference>
<feature type="region of interest" description="Disordered" evidence="3">
    <location>
        <begin position="313"/>
        <end position="332"/>
    </location>
</feature>
<sequence>MDSVFPPFSPRRRRFLRAGAGLLGTGLLPLPLRALAASPGEVRRLHPAPAAWRLGGDAHPPVDVWAYEGTVPGPVLRVRQGERLRVRVDNGLDEPTSVHWHGLRLPNAMDGVPGVTQAPIAPGAAFDYAFHAVDAGTFWYHPHIRSEQQVGRGLYGALIVEEREPPAVDGEWLWVLDDWRITREGQLAAFGNWHDRSHGGRVGNWTTVNGTPPAEHALHRGERVRLRLVNAANARIFGLRFGGHRPWLMALDGHPVPPRRLDADEPMVLGPGMRADLFLDGEAHEPGSGHEVFDAFAREATAPVARLRYAAPRREAAPGEPAPLPANPVPEPDLARAERHEITLDGGAMGNIDALTIDGRPAGMRLIRETGLMWGINGVAAGGHHLPPALTLARGAHVRLRLRNNTAWPHPMHLHGHAFRVLTRNDAPVPDRPWQDTVLLDRRETAEVAFVADNPGDWMFHCHILEHQAAGMMTLLRVA</sequence>
<protein>
    <submittedName>
        <fullName evidence="7">Copper oxidase</fullName>
    </submittedName>
</protein>
<feature type="domain" description="Plastocyanin-like" evidence="6">
    <location>
        <begin position="61"/>
        <end position="164"/>
    </location>
</feature>
<dbReference type="PANTHER" id="PTHR11709">
    <property type="entry name" value="MULTI-COPPER OXIDASE"/>
    <property type="match status" value="1"/>
</dbReference>
<dbReference type="Proteomes" id="UP000245474">
    <property type="component" value="Unassembled WGS sequence"/>
</dbReference>
<evidence type="ECO:0000256" key="2">
    <source>
        <dbReference type="ARBA" id="ARBA00023002"/>
    </source>
</evidence>
<gene>
    <name evidence="7" type="ORF">DEM34_11540</name>
</gene>
<dbReference type="Pfam" id="PF07732">
    <property type="entry name" value="Cu-oxidase_3"/>
    <property type="match status" value="1"/>
</dbReference>
<comment type="caution">
    <text evidence="7">The sequence shown here is derived from an EMBL/GenBank/DDBJ whole genome shotgun (WGS) entry which is preliminary data.</text>
</comment>
<dbReference type="GO" id="GO:0016491">
    <property type="term" value="F:oxidoreductase activity"/>
    <property type="evidence" value="ECO:0007669"/>
    <property type="project" value="UniProtKB-KW"/>
</dbReference>
<dbReference type="Gene3D" id="2.60.40.420">
    <property type="entry name" value="Cupredoxins - blue copper proteins"/>
    <property type="match status" value="3"/>
</dbReference>
<keyword evidence="8" id="KW-1185">Reference proteome</keyword>
<dbReference type="Pfam" id="PF00394">
    <property type="entry name" value="Cu-oxidase"/>
    <property type="match status" value="1"/>
</dbReference>
<accession>A0A2U2N0J0</accession>
<feature type="domain" description="Plastocyanin-like" evidence="4">
    <location>
        <begin position="198"/>
        <end position="262"/>
    </location>
</feature>
<name>A0A2U2N0J0_9GAMM</name>
<evidence type="ECO:0000259" key="4">
    <source>
        <dbReference type="Pfam" id="PF00394"/>
    </source>
</evidence>
<dbReference type="InterPro" id="IPR045087">
    <property type="entry name" value="Cu-oxidase_fam"/>
</dbReference>
<keyword evidence="1" id="KW-0479">Metal-binding</keyword>
<dbReference type="InterPro" id="IPR033138">
    <property type="entry name" value="Cu_oxidase_CS"/>
</dbReference>
<feature type="domain" description="Plastocyanin-like" evidence="5">
    <location>
        <begin position="388"/>
        <end position="478"/>
    </location>
</feature>
<dbReference type="OrthoDB" id="9757546at2"/>
<dbReference type="PANTHER" id="PTHR11709:SF2">
    <property type="entry name" value="MULTICOPPER OXIDASE LPR1"/>
    <property type="match status" value="1"/>
</dbReference>
<feature type="compositionally biased region" description="Pro residues" evidence="3">
    <location>
        <begin position="320"/>
        <end position="331"/>
    </location>
</feature>
<dbReference type="InterPro" id="IPR008972">
    <property type="entry name" value="Cupredoxin"/>
</dbReference>
<dbReference type="PROSITE" id="PS00079">
    <property type="entry name" value="MULTICOPPER_OXIDASE1"/>
    <property type="match status" value="1"/>
</dbReference>
<dbReference type="CDD" id="cd13861">
    <property type="entry name" value="CuRO_1_CumA_like"/>
    <property type="match status" value="1"/>
</dbReference>
<reference evidence="7 8" key="1">
    <citation type="submission" date="2018-05" db="EMBL/GenBank/DDBJ databases">
        <title>Spiribacter halobius sp. nov., a moderately halophilic bacterium isolated from marine solar saltern.</title>
        <authorList>
            <person name="Zheng W.-S."/>
            <person name="Lu D.-C."/>
            <person name="Du Z.-J."/>
        </authorList>
    </citation>
    <scope>NUCLEOTIDE SEQUENCE [LARGE SCALE GENOMIC DNA]</scope>
    <source>
        <strain evidence="7 8">E85</strain>
    </source>
</reference>